<feature type="compositionally biased region" description="Polar residues" evidence="4">
    <location>
        <begin position="601"/>
        <end position="613"/>
    </location>
</feature>
<dbReference type="InterPro" id="IPR001680">
    <property type="entry name" value="WD40_rpt"/>
</dbReference>
<feature type="compositionally biased region" description="Low complexity" evidence="4">
    <location>
        <begin position="114"/>
        <end position="131"/>
    </location>
</feature>
<feature type="compositionally biased region" description="Low complexity" evidence="4">
    <location>
        <begin position="13"/>
        <end position="28"/>
    </location>
</feature>
<feature type="compositionally biased region" description="Polar residues" evidence="4">
    <location>
        <begin position="462"/>
        <end position="477"/>
    </location>
</feature>
<name>A0AAI9Y2B7_9PEZI</name>
<reference evidence="5" key="1">
    <citation type="submission" date="2016-11" db="EMBL/GenBank/DDBJ databases">
        <title>The genome sequence of Colletotrichum cuscutae.</title>
        <authorList>
            <person name="Baroncelli R."/>
        </authorList>
    </citation>
    <scope>NUCLEOTIDE SEQUENCE</scope>
    <source>
        <strain evidence="5">IMI 304802</strain>
    </source>
</reference>
<sequence>MMHFLGHRRTASQQSIDPETQQQPQQQWRPHHQHRLSASSALWQAAQALGSIGAPAAAAAAATSSPPGSGGPPSSSTFESGLSGGNASSASAAAAASASHATANANVNLNDPPTAGTTAGTGSSSSGTTAGHTRPPLPNPVPSYSSSVYSQQSQQSQYSPYFQQQLQHQQQQQQRQSGYFQPNHHSHPSGGPPHAGLGIGLASPSTTSSLQYTPEALKSSSTSTPPASTSASTTTTAAVAAGAPGPLVPKDPPAVPNFHWDNDYYQNTPNNRNKTISDTTTNSAAATRTPTTATDSASARALQPHQSSHSRSQSHSHSYSHFQSQSQSHSHSHSYSHSYSQSNPYSPSSSSHPPSSSSNIPPFSHSRSQSHSQHNQQRASIPAALLPAHGQQLHRDSPNSLPTHSTATQTSGPPGLSPSVTLLPAPTPSSSSSPSSSSALAAMNQQQQQQQQQSPQQSQPQFQTGTPRRTGTYSSQSDELHMPAGMIQHGQPSPREYSSSSAAPAAPHIKLEQSSPNSHPQAPPYQSTSSVPNVLQPGGAGGRPPAISANTAPSMSAMQPQQQQQDYQTPSKPPSLSLSHSYSRSSPAAGYEGGSSFAPYTPTTPSGSGSQFMSPPDQKYNAPGSQRNMSNTPLGLADIRPRADSSMSDGVPGSAAYELANAQPGTSNHLAPWALYAFDWCKWPPQGNGAGKLAVGSYLEDGHNYIQILDTQMVPTPNDVYQPGTPKINLEFQKVAEATHSYPVTRLLWEPPSSQKQSTDLLATSGDHLRLWSLPSESPVSQNNSITNRARDPAVTKLTPLALLSNSKTPDHTAPLTSLDWNTVSPSLIITSSIDTTCTIWDIPSLTAKTQLIAHDKEVYDVRFCANSVDVFVSCGQDGSVRMFDLRSLEHSTIIYEPTGKDERDANGGRISPTLAQQTMSNPPPLLRLATSPHDTHLLATFAQDSNVIRILDVRHPGQALLELRGHGGSLNSIEWSPTRRGVLASGADDCQVLLWDVYNNNPALGGGPPANGAAQPDNTRSPYASWQCDYEVGNLAWVPHLSSDQGEWLGVSAGRGLWGVKTCGRTGA</sequence>
<feature type="compositionally biased region" description="Polar residues" evidence="4">
    <location>
        <begin position="623"/>
        <end position="633"/>
    </location>
</feature>
<protein>
    <submittedName>
        <fullName evidence="5">WD domain-containing protein</fullName>
    </submittedName>
</protein>
<feature type="repeat" description="WD" evidence="3">
    <location>
        <begin position="852"/>
        <end position="894"/>
    </location>
</feature>
<dbReference type="FunFam" id="2.130.10.10:FF:000561">
    <property type="entry name" value="Putative WD repeat protein"/>
    <property type="match status" value="1"/>
</dbReference>
<feature type="compositionally biased region" description="Low complexity" evidence="4">
    <location>
        <begin position="574"/>
        <end position="587"/>
    </location>
</feature>
<feature type="compositionally biased region" description="Pro residues" evidence="4">
    <location>
        <begin position="246"/>
        <end position="255"/>
    </location>
</feature>
<dbReference type="PROSITE" id="PS50294">
    <property type="entry name" value="WD_REPEATS_REGION"/>
    <property type="match status" value="1"/>
</dbReference>
<feature type="compositionally biased region" description="Low complexity" evidence="4">
    <location>
        <begin position="61"/>
        <end position="76"/>
    </location>
</feature>
<feature type="repeat" description="WD" evidence="3">
    <location>
        <begin position="964"/>
        <end position="998"/>
    </location>
</feature>
<dbReference type="Pfam" id="PF00400">
    <property type="entry name" value="WD40"/>
    <property type="match status" value="3"/>
</dbReference>
<keyword evidence="2" id="KW-0677">Repeat</keyword>
<feature type="compositionally biased region" description="Low complexity" evidence="4">
    <location>
        <begin position="552"/>
        <end position="565"/>
    </location>
</feature>
<feature type="region of interest" description="Disordered" evidence="4">
    <location>
        <begin position="105"/>
        <end position="651"/>
    </location>
</feature>
<dbReference type="SUPFAM" id="SSF50978">
    <property type="entry name" value="WD40 repeat-like"/>
    <property type="match status" value="1"/>
</dbReference>
<evidence type="ECO:0000313" key="5">
    <source>
        <dbReference type="EMBL" id="KAK1477732.1"/>
    </source>
</evidence>
<dbReference type="PROSITE" id="PS50082">
    <property type="entry name" value="WD_REPEATS_2"/>
    <property type="match status" value="3"/>
</dbReference>
<dbReference type="SMART" id="SM00320">
    <property type="entry name" value="WD40"/>
    <property type="match status" value="4"/>
</dbReference>
<dbReference type="InterPro" id="IPR019775">
    <property type="entry name" value="WD40_repeat_CS"/>
</dbReference>
<dbReference type="InterPro" id="IPR045159">
    <property type="entry name" value="DCAF7-like"/>
</dbReference>
<evidence type="ECO:0000256" key="1">
    <source>
        <dbReference type="ARBA" id="ARBA00022574"/>
    </source>
</evidence>
<feature type="repeat" description="WD" evidence="3">
    <location>
        <begin position="809"/>
        <end position="851"/>
    </location>
</feature>
<keyword evidence="6" id="KW-1185">Reference proteome</keyword>
<feature type="compositionally biased region" description="Low complexity" evidence="4">
    <location>
        <begin position="276"/>
        <end position="380"/>
    </location>
</feature>
<feature type="compositionally biased region" description="Low complexity" evidence="4">
    <location>
        <begin position="219"/>
        <end position="245"/>
    </location>
</feature>
<dbReference type="AlphaFoldDB" id="A0AAI9Y2B7"/>
<dbReference type="InterPro" id="IPR036322">
    <property type="entry name" value="WD40_repeat_dom_sf"/>
</dbReference>
<feature type="region of interest" description="Disordered" evidence="4">
    <location>
        <begin position="1"/>
        <end position="39"/>
    </location>
</feature>
<accession>A0AAI9Y2B7</accession>
<feature type="region of interest" description="Disordered" evidence="4">
    <location>
        <begin position="61"/>
        <end position="88"/>
    </location>
</feature>
<feature type="compositionally biased region" description="Low complexity" evidence="4">
    <location>
        <begin position="498"/>
        <end position="507"/>
    </location>
</feature>
<feature type="compositionally biased region" description="Basic residues" evidence="4">
    <location>
        <begin position="1"/>
        <end position="10"/>
    </location>
</feature>
<feature type="compositionally biased region" description="Polar residues" evidence="4">
    <location>
        <begin position="398"/>
        <end position="412"/>
    </location>
</feature>
<feature type="compositionally biased region" description="Polar residues" evidence="4">
    <location>
        <begin position="264"/>
        <end position="274"/>
    </location>
</feature>
<dbReference type="Proteomes" id="UP001239213">
    <property type="component" value="Unassembled WGS sequence"/>
</dbReference>
<evidence type="ECO:0000313" key="6">
    <source>
        <dbReference type="Proteomes" id="UP001239213"/>
    </source>
</evidence>
<dbReference type="PANTHER" id="PTHR19919">
    <property type="entry name" value="WD REPEAT CONTAINING PROTEIN"/>
    <property type="match status" value="1"/>
</dbReference>
<evidence type="ECO:0000256" key="3">
    <source>
        <dbReference type="PROSITE-ProRule" id="PRU00221"/>
    </source>
</evidence>
<dbReference type="EMBL" id="MPDP01000128">
    <property type="protein sequence ID" value="KAK1477732.1"/>
    <property type="molecule type" value="Genomic_DNA"/>
</dbReference>
<keyword evidence="1 3" id="KW-0853">WD repeat</keyword>
<dbReference type="Gene3D" id="2.130.10.10">
    <property type="entry name" value="YVTN repeat-like/Quinoprotein amine dehydrogenase"/>
    <property type="match status" value="1"/>
</dbReference>
<comment type="caution">
    <text evidence="5">The sequence shown here is derived from an EMBL/GenBank/DDBJ whole genome shotgun (WGS) entry which is preliminary data.</text>
</comment>
<dbReference type="PROSITE" id="PS00678">
    <property type="entry name" value="WD_REPEATS_1"/>
    <property type="match status" value="2"/>
</dbReference>
<feature type="compositionally biased region" description="Polar residues" evidence="4">
    <location>
        <begin position="512"/>
        <end position="533"/>
    </location>
</feature>
<feature type="compositionally biased region" description="Polar residues" evidence="4">
    <location>
        <begin position="203"/>
        <end position="212"/>
    </location>
</feature>
<evidence type="ECO:0000256" key="2">
    <source>
        <dbReference type="ARBA" id="ARBA00022737"/>
    </source>
</evidence>
<feature type="compositionally biased region" description="Low complexity" evidence="4">
    <location>
        <begin position="417"/>
        <end position="461"/>
    </location>
</feature>
<evidence type="ECO:0000256" key="4">
    <source>
        <dbReference type="SAM" id="MobiDB-lite"/>
    </source>
</evidence>
<organism evidence="5 6">
    <name type="scientific">Colletotrichum cuscutae</name>
    <dbReference type="NCBI Taxonomy" id="1209917"/>
    <lineage>
        <taxon>Eukaryota</taxon>
        <taxon>Fungi</taxon>
        <taxon>Dikarya</taxon>
        <taxon>Ascomycota</taxon>
        <taxon>Pezizomycotina</taxon>
        <taxon>Sordariomycetes</taxon>
        <taxon>Hypocreomycetidae</taxon>
        <taxon>Glomerellales</taxon>
        <taxon>Glomerellaceae</taxon>
        <taxon>Colletotrichum</taxon>
        <taxon>Colletotrichum acutatum species complex</taxon>
    </lineage>
</organism>
<proteinExistence type="predicted"/>
<dbReference type="InterPro" id="IPR015943">
    <property type="entry name" value="WD40/YVTN_repeat-like_dom_sf"/>
</dbReference>
<feature type="compositionally biased region" description="Low complexity" evidence="4">
    <location>
        <begin position="143"/>
        <end position="196"/>
    </location>
</feature>
<gene>
    <name evidence="5" type="ORF">CCUS01_16554</name>
</gene>